<dbReference type="AlphaFoldDB" id="A0A9E7A132"/>
<dbReference type="PIRSF" id="PIRSF015582">
    <property type="entry name" value="Cit_lyase_B"/>
    <property type="match status" value="1"/>
</dbReference>
<proteinExistence type="inferred from homology"/>
<dbReference type="InterPro" id="IPR015813">
    <property type="entry name" value="Pyrv/PenolPyrv_kinase-like_dom"/>
</dbReference>
<keyword evidence="8" id="KW-0614">Plasmid</keyword>
<geneLocation type="plasmid" evidence="8 9">
    <name>pB</name>
</geneLocation>
<feature type="binding site" evidence="6">
    <location>
        <position position="131"/>
    </location>
    <ligand>
        <name>Mg(2+)</name>
        <dbReference type="ChEBI" id="CHEBI:18420"/>
    </ligand>
</feature>
<dbReference type="RefSeq" id="WP_244451282.1">
    <property type="nucleotide sequence ID" value="NZ_CP083241.1"/>
</dbReference>
<dbReference type="GO" id="GO:0006107">
    <property type="term" value="P:oxaloacetate metabolic process"/>
    <property type="evidence" value="ECO:0007669"/>
    <property type="project" value="TreeGrafter"/>
</dbReference>
<name>A0A9E7A132_9HYPH</name>
<evidence type="ECO:0000313" key="9">
    <source>
        <dbReference type="Proteomes" id="UP000831684"/>
    </source>
</evidence>
<feature type="domain" description="HpcH/HpaI aldolase/citrate lyase" evidence="7">
    <location>
        <begin position="8"/>
        <end position="226"/>
    </location>
</feature>
<feature type="binding site" evidence="6">
    <location>
        <position position="158"/>
    </location>
    <ligand>
        <name>Mg(2+)</name>
        <dbReference type="ChEBI" id="CHEBI:18420"/>
    </ligand>
</feature>
<organism evidence="8 9">
    <name type="scientific">Ancylobacter polymorphus</name>
    <dbReference type="NCBI Taxonomy" id="223390"/>
    <lineage>
        <taxon>Bacteria</taxon>
        <taxon>Pseudomonadati</taxon>
        <taxon>Pseudomonadota</taxon>
        <taxon>Alphaproteobacteria</taxon>
        <taxon>Hyphomicrobiales</taxon>
        <taxon>Xanthobacteraceae</taxon>
        <taxon>Ancylobacter</taxon>
    </lineage>
</organism>
<evidence type="ECO:0000313" key="8">
    <source>
        <dbReference type="EMBL" id="UOK73667.1"/>
    </source>
</evidence>
<dbReference type="PANTHER" id="PTHR32308">
    <property type="entry name" value="LYASE BETA SUBUNIT, PUTATIVE (AFU_ORTHOLOGUE AFUA_4G13030)-RELATED"/>
    <property type="match status" value="1"/>
</dbReference>
<dbReference type="SUPFAM" id="SSF51621">
    <property type="entry name" value="Phosphoenolpyruvate/pyruvate domain"/>
    <property type="match status" value="1"/>
</dbReference>
<dbReference type="Gene3D" id="3.20.20.60">
    <property type="entry name" value="Phosphoenolpyruvate-binding domains"/>
    <property type="match status" value="1"/>
</dbReference>
<evidence type="ECO:0000259" key="7">
    <source>
        <dbReference type="Pfam" id="PF03328"/>
    </source>
</evidence>
<keyword evidence="4 6" id="KW-0460">Magnesium</keyword>
<evidence type="ECO:0000256" key="5">
    <source>
        <dbReference type="PIRSR" id="PIRSR015582-1"/>
    </source>
</evidence>
<gene>
    <name evidence="8" type="ORF">K9D25_22720</name>
</gene>
<dbReference type="InterPro" id="IPR011206">
    <property type="entry name" value="Citrate_lyase_beta/mcl1/mcl2"/>
</dbReference>
<evidence type="ECO:0000256" key="2">
    <source>
        <dbReference type="ARBA" id="ARBA00005568"/>
    </source>
</evidence>
<dbReference type="GO" id="GO:0016829">
    <property type="term" value="F:lyase activity"/>
    <property type="evidence" value="ECO:0007669"/>
    <property type="project" value="UniProtKB-KW"/>
</dbReference>
<accession>A0A9E7A132</accession>
<evidence type="ECO:0000256" key="3">
    <source>
        <dbReference type="ARBA" id="ARBA00022723"/>
    </source>
</evidence>
<evidence type="ECO:0000256" key="1">
    <source>
        <dbReference type="ARBA" id="ARBA00001946"/>
    </source>
</evidence>
<evidence type="ECO:0000256" key="6">
    <source>
        <dbReference type="PIRSR" id="PIRSR015582-2"/>
    </source>
</evidence>
<reference evidence="8" key="1">
    <citation type="submission" date="2021-09" db="EMBL/GenBank/DDBJ databases">
        <title>Network and meta-omics reveal the key degrader and cooperation patterns in an efficient 1,4-dioxane-degrading microbial community.</title>
        <authorList>
            <person name="Dai C."/>
        </authorList>
    </citation>
    <scope>NUCLEOTIDE SEQUENCE</scope>
    <source>
        <strain evidence="8">ZM13</strain>
        <plasmid evidence="8">pB</plasmid>
    </source>
</reference>
<dbReference type="EMBL" id="CP083241">
    <property type="protein sequence ID" value="UOK73667.1"/>
    <property type="molecule type" value="Genomic_DNA"/>
</dbReference>
<feature type="binding site" evidence="5">
    <location>
        <position position="131"/>
    </location>
    <ligand>
        <name>substrate</name>
    </ligand>
</feature>
<dbReference type="KEGG" id="apol:K9D25_22720"/>
<dbReference type="Pfam" id="PF03328">
    <property type="entry name" value="HpcH_HpaI"/>
    <property type="match status" value="1"/>
</dbReference>
<dbReference type="InterPro" id="IPR040442">
    <property type="entry name" value="Pyrv_kinase-like_dom_sf"/>
</dbReference>
<comment type="cofactor">
    <cofactor evidence="1">
        <name>Mg(2+)</name>
        <dbReference type="ChEBI" id="CHEBI:18420"/>
    </cofactor>
</comment>
<keyword evidence="8" id="KW-0456">Lyase</keyword>
<dbReference type="InterPro" id="IPR005000">
    <property type="entry name" value="Aldolase/citrate-lyase_domain"/>
</dbReference>
<dbReference type="PANTHER" id="PTHR32308:SF0">
    <property type="entry name" value="HPCH_HPAI ALDOLASE_CITRATE LYASE DOMAIN-CONTAINING PROTEIN"/>
    <property type="match status" value="1"/>
</dbReference>
<protein>
    <submittedName>
        <fullName evidence="8">CoA ester lyase</fullName>
    </submittedName>
</protein>
<dbReference type="Proteomes" id="UP000831684">
    <property type="component" value="Plasmid pB"/>
</dbReference>
<comment type="similarity">
    <text evidence="2">Belongs to the HpcH/HpaI aldolase family.</text>
</comment>
<feature type="binding site" evidence="5">
    <location>
        <position position="69"/>
    </location>
    <ligand>
        <name>substrate</name>
    </ligand>
</feature>
<evidence type="ECO:0000256" key="4">
    <source>
        <dbReference type="ARBA" id="ARBA00022842"/>
    </source>
</evidence>
<dbReference type="GO" id="GO:0000287">
    <property type="term" value="F:magnesium ion binding"/>
    <property type="evidence" value="ECO:0007669"/>
    <property type="project" value="TreeGrafter"/>
</dbReference>
<sequence>MNTAPAWRSMLFIPVLNERFLARAAERGADAIQLDLEDAIPPAQKDEARLAAPMAAARLARQGLDVVVRINRPWRQALADIEASVGPDVCCLTLPKVPDASHVRAVAEILDELERERGLKVGHTRLVVMIETAEGLLNMASIAAAHPRIAGMIVGAEDLALSLGAAPTYDTLYIHNAQAVVAARNAGIHPIGFVGTVADYADTAKFRRTITQAREMGFTGGFCIHPSQVPIMNEVFAPSPAEVDWASGALEAFDAALARGLGAVTYRGAMVDLPVADRARAILARNAGLAQMKAQRAEIALQA</sequence>
<keyword evidence="3 6" id="KW-0479">Metal-binding</keyword>